<evidence type="ECO:0000313" key="2">
    <source>
        <dbReference type="Proteomes" id="UP000317624"/>
    </source>
</evidence>
<keyword evidence="2" id="KW-1185">Reference proteome</keyword>
<dbReference type="AlphaFoldDB" id="A0A558C3I0"/>
<accession>A0A558C3I0</accession>
<organism evidence="1 2">
    <name type="scientific">Hymenobacter setariae</name>
    <dbReference type="NCBI Taxonomy" id="2594794"/>
    <lineage>
        <taxon>Bacteria</taxon>
        <taxon>Pseudomonadati</taxon>
        <taxon>Bacteroidota</taxon>
        <taxon>Cytophagia</taxon>
        <taxon>Cytophagales</taxon>
        <taxon>Hymenobacteraceae</taxon>
        <taxon>Hymenobacter</taxon>
    </lineage>
</organism>
<dbReference type="OrthoDB" id="886381at2"/>
<proteinExistence type="predicted"/>
<reference evidence="1 2" key="1">
    <citation type="submission" date="2019-07" db="EMBL/GenBank/DDBJ databases">
        <title>Hymenobacter sp. straun FUR1 Genome sequencing and assembly.</title>
        <authorList>
            <person name="Chhetri G."/>
        </authorList>
    </citation>
    <scope>NUCLEOTIDE SEQUENCE [LARGE SCALE GENOMIC DNA]</scope>
    <source>
        <strain evidence="1 2">Fur1</strain>
    </source>
</reference>
<name>A0A558C3I0_9BACT</name>
<sequence length="73" mass="8279">MNYTYPAQQSLPVTALVTEQSRQRLIKAVISYKQGTAYTTEPAQQHLLNQFVQGRLTIDEVVYYLETTAPSKS</sequence>
<evidence type="ECO:0008006" key="3">
    <source>
        <dbReference type="Google" id="ProtNLM"/>
    </source>
</evidence>
<evidence type="ECO:0000313" key="1">
    <source>
        <dbReference type="EMBL" id="TVT43343.1"/>
    </source>
</evidence>
<protein>
    <recommendedName>
        <fullName evidence="3">Antitoxin VbhA domain-containing protein</fullName>
    </recommendedName>
</protein>
<gene>
    <name evidence="1" type="ORF">FNT36_04450</name>
</gene>
<dbReference type="EMBL" id="VMRJ01000001">
    <property type="protein sequence ID" value="TVT43343.1"/>
    <property type="molecule type" value="Genomic_DNA"/>
</dbReference>
<dbReference type="Proteomes" id="UP000317624">
    <property type="component" value="Unassembled WGS sequence"/>
</dbReference>
<comment type="caution">
    <text evidence="1">The sequence shown here is derived from an EMBL/GenBank/DDBJ whole genome shotgun (WGS) entry which is preliminary data.</text>
</comment>
<dbReference type="RefSeq" id="WP_144844747.1">
    <property type="nucleotide sequence ID" value="NZ_VMRJ01000001.1"/>
</dbReference>